<proteinExistence type="inferred from homology"/>
<dbReference type="Gene3D" id="3.40.50.300">
    <property type="entry name" value="P-loop containing nucleotide triphosphate hydrolases"/>
    <property type="match status" value="1"/>
</dbReference>
<dbReference type="RefSeq" id="WP_173079892.1">
    <property type="nucleotide sequence ID" value="NZ_BAABJB010000043.1"/>
</dbReference>
<keyword evidence="2" id="KW-0813">Transport</keyword>
<evidence type="ECO:0000256" key="1">
    <source>
        <dbReference type="ARBA" id="ARBA00005417"/>
    </source>
</evidence>
<comment type="similarity">
    <text evidence="1">Belongs to the ABC transporter superfamily.</text>
</comment>
<dbReference type="PROSITE" id="PS00211">
    <property type="entry name" value="ABC_TRANSPORTER_1"/>
    <property type="match status" value="1"/>
</dbReference>
<dbReference type="GO" id="GO:0005524">
    <property type="term" value="F:ATP binding"/>
    <property type="evidence" value="ECO:0007669"/>
    <property type="project" value="UniProtKB-KW"/>
</dbReference>
<sequence>MGTAAIEIGDLVKCYGPVRAVDGITVRVAAGEIYALLGLNGAGKTTTIRVLLGMIAPTTGTVHLLGRPLRGADASIWAEVGFLVETPAAYPELTVVQNLRVAARLRHLPGHNHADEVIDRLGLAPYANRRARTLSLGNQQRLGLAKALIHRPRVLILDEPANGLDPAGVVEIRHLLQHLAAEGTTVLLSSHILAEVARLATRIGVIHQGRMITELATTELTTRIQQRLAVASRDLAGAAHALRVAGHHPIIDSDGAHLHVTDRRALEQPDQIATLLVHAGHPPTRLDIEQEDLEAYFLRLVHQQDPAQQEEIGR</sequence>
<evidence type="ECO:0000256" key="4">
    <source>
        <dbReference type="ARBA" id="ARBA00022840"/>
    </source>
</evidence>
<name>A0A6V8L7H7_9ACTN</name>
<accession>A0A6V8L7H7</accession>
<dbReference type="InterPro" id="IPR017871">
    <property type="entry name" value="ABC_transporter-like_CS"/>
</dbReference>
<protein>
    <submittedName>
        <fullName evidence="6">Multidrug ABC transporter ATPase</fullName>
    </submittedName>
</protein>
<keyword evidence="3" id="KW-0547">Nucleotide-binding</keyword>
<evidence type="ECO:0000313" key="7">
    <source>
        <dbReference type="Proteomes" id="UP000482960"/>
    </source>
</evidence>
<organism evidence="6 7">
    <name type="scientific">Phytohabitans rumicis</name>
    <dbReference type="NCBI Taxonomy" id="1076125"/>
    <lineage>
        <taxon>Bacteria</taxon>
        <taxon>Bacillati</taxon>
        <taxon>Actinomycetota</taxon>
        <taxon>Actinomycetes</taxon>
        <taxon>Micromonosporales</taxon>
        <taxon>Micromonosporaceae</taxon>
    </lineage>
</organism>
<evidence type="ECO:0000259" key="5">
    <source>
        <dbReference type="PROSITE" id="PS50893"/>
    </source>
</evidence>
<dbReference type="SMART" id="SM00382">
    <property type="entry name" value="AAA"/>
    <property type="match status" value="1"/>
</dbReference>
<evidence type="ECO:0000313" key="6">
    <source>
        <dbReference type="EMBL" id="GFJ93212.1"/>
    </source>
</evidence>
<dbReference type="PROSITE" id="PS50893">
    <property type="entry name" value="ABC_TRANSPORTER_2"/>
    <property type="match status" value="1"/>
</dbReference>
<dbReference type="Proteomes" id="UP000482960">
    <property type="component" value="Unassembled WGS sequence"/>
</dbReference>
<reference evidence="6 7" key="2">
    <citation type="submission" date="2020-03" db="EMBL/GenBank/DDBJ databases">
        <authorList>
            <person name="Ichikawa N."/>
            <person name="Kimura A."/>
            <person name="Kitahashi Y."/>
            <person name="Uohara A."/>
        </authorList>
    </citation>
    <scope>NUCLEOTIDE SEQUENCE [LARGE SCALE GENOMIC DNA]</scope>
    <source>
        <strain evidence="6 7">NBRC 108638</strain>
    </source>
</reference>
<dbReference type="GO" id="GO:0016887">
    <property type="term" value="F:ATP hydrolysis activity"/>
    <property type="evidence" value="ECO:0007669"/>
    <property type="project" value="InterPro"/>
</dbReference>
<gene>
    <name evidence="6" type="ORF">Prum_068540</name>
</gene>
<comment type="caution">
    <text evidence="6">The sequence shown here is derived from an EMBL/GenBank/DDBJ whole genome shotgun (WGS) entry which is preliminary data.</text>
</comment>
<keyword evidence="7" id="KW-1185">Reference proteome</keyword>
<dbReference type="SUPFAM" id="SSF52540">
    <property type="entry name" value="P-loop containing nucleoside triphosphate hydrolases"/>
    <property type="match status" value="1"/>
</dbReference>
<evidence type="ECO:0000256" key="3">
    <source>
        <dbReference type="ARBA" id="ARBA00022741"/>
    </source>
</evidence>
<dbReference type="EMBL" id="BLPG01000001">
    <property type="protein sequence ID" value="GFJ93212.1"/>
    <property type="molecule type" value="Genomic_DNA"/>
</dbReference>
<reference evidence="6 7" key="1">
    <citation type="submission" date="2020-03" db="EMBL/GenBank/DDBJ databases">
        <title>Whole genome shotgun sequence of Phytohabitans rumicis NBRC 108638.</title>
        <authorList>
            <person name="Komaki H."/>
            <person name="Tamura T."/>
        </authorList>
    </citation>
    <scope>NUCLEOTIDE SEQUENCE [LARGE SCALE GENOMIC DNA]</scope>
    <source>
        <strain evidence="6 7">NBRC 108638</strain>
    </source>
</reference>
<dbReference type="AlphaFoldDB" id="A0A6V8L7H7"/>
<keyword evidence="4" id="KW-0067">ATP-binding</keyword>
<dbReference type="Pfam" id="PF00005">
    <property type="entry name" value="ABC_tran"/>
    <property type="match status" value="1"/>
</dbReference>
<dbReference type="InterPro" id="IPR003439">
    <property type="entry name" value="ABC_transporter-like_ATP-bd"/>
</dbReference>
<feature type="domain" description="ABC transporter" evidence="5">
    <location>
        <begin position="6"/>
        <end position="233"/>
    </location>
</feature>
<evidence type="ECO:0000256" key="2">
    <source>
        <dbReference type="ARBA" id="ARBA00022448"/>
    </source>
</evidence>
<dbReference type="InterPro" id="IPR003593">
    <property type="entry name" value="AAA+_ATPase"/>
</dbReference>
<dbReference type="PANTHER" id="PTHR43335">
    <property type="entry name" value="ABC TRANSPORTER, ATP-BINDING PROTEIN"/>
    <property type="match status" value="1"/>
</dbReference>
<dbReference type="InterPro" id="IPR027417">
    <property type="entry name" value="P-loop_NTPase"/>
</dbReference>
<dbReference type="PANTHER" id="PTHR43335:SF4">
    <property type="entry name" value="ABC TRANSPORTER, ATP-BINDING PROTEIN"/>
    <property type="match status" value="1"/>
</dbReference>